<dbReference type="EMBL" id="AMEZ01000065">
    <property type="protein sequence ID" value="EKY25690.1"/>
    <property type="molecule type" value="Genomic_DNA"/>
</dbReference>
<feature type="signal peptide" evidence="4">
    <location>
        <begin position="1"/>
        <end position="28"/>
    </location>
</feature>
<comment type="caution">
    <text evidence="6">The sequence shown here is derived from an EMBL/GenBank/DDBJ whole genome shotgun (WGS) entry which is preliminary data.</text>
</comment>
<evidence type="ECO:0000256" key="4">
    <source>
        <dbReference type="SAM" id="SignalP"/>
    </source>
</evidence>
<keyword evidence="7" id="KW-1185">Reference proteome</keyword>
<sequence>MNVFQKKSSAVAVAMALSINLVPMAANAETKEAANAETVNVGFIKEGERSTLFNQDWRFFKGNQDGAEAVDFNDSAWRNLNLPHDWSIEGEFTVQGEAESGFLLGGTGWYRKHFVVPEKYEGKDFTLNFDGVYMNAEVYVNGQKVGEHNYGYTAFAFDITDALVCDGQTENIIAVKVSNPIPTSRWYSGSGIYRDVTLSVTDSIHVAHLGTTVTTPNLEIQKGGAVDVNVETVIENESLDNSNVTVKTTIIDANGQAVSEPVTTTENVAKDGTKTVAQTAVVNNPNLWSTDNPNMYQVKTEVIVGDEVVDTYFTDFGFRYYSFDRDTGFSLNGEMMKLKGVCMHHDQGSLGAASYYRAVERQMEIMKEMGVNAIRVSHNPASEALLEICNRLGLMVIDEAFDTWTNPKNGNSNDFSKYFNATIGEDNQIINGEADMTWGEFEAKSMVKNAKNNPSVIMWSVGNEVLEGIGGDSSNYTTVVQNIIDWIQEEDTTRPVTIGDNQSKNGSSRAQAISDVVAENGGIVGFNYTNQNQFNSLLNNNENWIAYDSETSSAVHSRGYYKTWGRDNSALQMAEYDNNENRVGWGHSASTAWKYVIKNDRNAGEFVWTGFDYIGEPTPWNGVSTGSVSGQGAAPKSSYFGIVDTAGFEKDIYYLYQSQWNDDVNTLHLLPTWNREDIYLSNGVATVQVFTDAYKVELYLNGEKIGEQTATEHTTEAGYKYYTFGDDELYPTFNVTYEAGTLEAKAYDKDGNEITNTEGRSSVTTTGEAVTVDLSADNTTIAADGYDLSYITVDLVDADGNIVGGANNELTYTLEGNGKIVGLDNGNAADTTSYKPTTDKLGTRSAFSGKALVIVQSTKDAGEMTLTVSGEGLKSKSITINTENRAGDDKYIESYDIVKDYYVSLGEKPELPTTVEARYSDGTTANFNIEWNAYDEEILNTPQIAKLTGKLEGTDIAVVVNVHIIGDVVAMENYSTFTYAGTTPSLPKTVKGYLVDGGDSEEFVVNWDLEGKDFSTEGETVVVNGTVSLLGKEYPVTASVRVVEALRTASNLALNNAENNDVPTLSQSCTSTSDNLNSINNGITNNGSATDQRWTNWSERDLTVDGEPKGAYIQLDWDNKHAIDRLDLWFFTDNVYSRIPKKVEISYKNEAGEYVVASHTNTTEVSYTSGETTYRLDNVINTDSIRVYMQQPEAGKCVGLTEMAVYQYVPQVNANVSAALSEIKLDGQALADFAPDKMEYTVEVETLPTTVEAIGQSNAAVTVLPIYNNKSLIVVRSEAGTKNVYTINYVLDDVEPELVLDINGDGAITIGDLAIVSKNFGNVVSGNELSEKSDINKDGVVNTEDLKLIIDNIFGN</sequence>
<accession>L1QDD0</accession>
<dbReference type="SUPFAM" id="SSF63446">
    <property type="entry name" value="Type I dockerin domain"/>
    <property type="match status" value="1"/>
</dbReference>
<dbReference type="InterPro" id="IPR036156">
    <property type="entry name" value="Beta-gal/glucu_dom_sf"/>
</dbReference>
<dbReference type="Pfam" id="PF00404">
    <property type="entry name" value="Dockerin_1"/>
    <property type="match status" value="1"/>
</dbReference>
<evidence type="ECO:0000256" key="3">
    <source>
        <dbReference type="ARBA" id="ARBA00023295"/>
    </source>
</evidence>
<dbReference type="GO" id="GO:0000272">
    <property type="term" value="P:polysaccharide catabolic process"/>
    <property type="evidence" value="ECO:0007669"/>
    <property type="project" value="InterPro"/>
</dbReference>
<name>L1QDD0_9CLOT</name>
<dbReference type="PROSITE" id="PS51766">
    <property type="entry name" value="DOCKERIN"/>
    <property type="match status" value="1"/>
</dbReference>
<dbReference type="PROSITE" id="PS00018">
    <property type="entry name" value="EF_HAND_1"/>
    <property type="match status" value="2"/>
</dbReference>
<dbReference type="STRING" id="545697.HMPREF0216_02411"/>
<dbReference type="PANTHER" id="PTHR42732">
    <property type="entry name" value="BETA-GALACTOSIDASE"/>
    <property type="match status" value="1"/>
</dbReference>
<gene>
    <name evidence="6" type="ORF">HMPREF0216_02411</name>
</gene>
<dbReference type="CDD" id="cd14254">
    <property type="entry name" value="Dockerin_II"/>
    <property type="match status" value="1"/>
</dbReference>
<dbReference type="RefSeq" id="WP_005214244.1">
    <property type="nucleotide sequence ID" value="NZ_KB291656.1"/>
</dbReference>
<dbReference type="PANTHER" id="PTHR42732:SF1">
    <property type="entry name" value="BETA-MANNOSIDASE"/>
    <property type="match status" value="1"/>
</dbReference>
<evidence type="ECO:0000256" key="2">
    <source>
        <dbReference type="ARBA" id="ARBA00022801"/>
    </source>
</evidence>
<dbReference type="InterPro" id="IPR002105">
    <property type="entry name" value="Dockerin_1_rpt"/>
</dbReference>
<dbReference type="InterPro" id="IPR018247">
    <property type="entry name" value="EF_Hand_1_Ca_BS"/>
</dbReference>
<dbReference type="Proteomes" id="UP000010420">
    <property type="component" value="Unassembled WGS sequence"/>
</dbReference>
<keyword evidence="2 6" id="KW-0378">Hydrolase</keyword>
<dbReference type="InterPro" id="IPR016134">
    <property type="entry name" value="Dockerin_dom"/>
</dbReference>
<organism evidence="6 7">
    <name type="scientific">Clostridium celatum DSM 1785</name>
    <dbReference type="NCBI Taxonomy" id="545697"/>
    <lineage>
        <taxon>Bacteria</taxon>
        <taxon>Bacillati</taxon>
        <taxon>Bacillota</taxon>
        <taxon>Clostridia</taxon>
        <taxon>Eubacteriales</taxon>
        <taxon>Clostridiaceae</taxon>
        <taxon>Clostridium</taxon>
    </lineage>
</organism>
<dbReference type="InterPro" id="IPR006101">
    <property type="entry name" value="Glyco_hydro_2"/>
</dbReference>
<evidence type="ECO:0000313" key="6">
    <source>
        <dbReference type="EMBL" id="EKY25690.1"/>
    </source>
</evidence>
<dbReference type="InterPro" id="IPR011081">
    <property type="entry name" value="Big_4"/>
</dbReference>
<dbReference type="InterPro" id="IPR006104">
    <property type="entry name" value="Glyco_hydro_2_N"/>
</dbReference>
<keyword evidence="4" id="KW-0732">Signal</keyword>
<dbReference type="SUPFAM" id="SSF51445">
    <property type="entry name" value="(Trans)glycosidases"/>
    <property type="match status" value="1"/>
</dbReference>
<dbReference type="InterPro" id="IPR051913">
    <property type="entry name" value="GH2_Domain-Containing"/>
</dbReference>
<dbReference type="eggNOG" id="COG3250">
    <property type="taxonomic scope" value="Bacteria"/>
</dbReference>
<protein>
    <submittedName>
        <fullName evidence="6">Glycosyl hydrolase family 2, sugar binding domain protein</fullName>
    </submittedName>
</protein>
<dbReference type="InterPro" id="IPR006103">
    <property type="entry name" value="Glyco_hydro_2_cat"/>
</dbReference>
<evidence type="ECO:0000256" key="1">
    <source>
        <dbReference type="ARBA" id="ARBA00007401"/>
    </source>
</evidence>
<dbReference type="PATRIC" id="fig|545697.3.peg.2374"/>
<dbReference type="HOGENOM" id="CLU_001607_2_0_9"/>
<dbReference type="Pfam" id="PF00703">
    <property type="entry name" value="Glyco_hydro_2"/>
    <property type="match status" value="1"/>
</dbReference>
<proteinExistence type="inferred from homology"/>
<dbReference type="Gene3D" id="2.60.120.260">
    <property type="entry name" value="Galactose-binding domain-like"/>
    <property type="match status" value="2"/>
</dbReference>
<feature type="domain" description="Dockerin" evidence="5">
    <location>
        <begin position="1295"/>
        <end position="1356"/>
    </location>
</feature>
<dbReference type="Gene3D" id="1.10.1330.10">
    <property type="entry name" value="Dockerin domain"/>
    <property type="match status" value="1"/>
</dbReference>
<dbReference type="SUPFAM" id="SSF49303">
    <property type="entry name" value="beta-Galactosidase/glucuronidase domain"/>
    <property type="match status" value="1"/>
</dbReference>
<dbReference type="Pfam" id="PF02837">
    <property type="entry name" value="Glyco_hydro_2_N"/>
    <property type="match status" value="1"/>
</dbReference>
<reference evidence="6 7" key="1">
    <citation type="submission" date="2012-05" db="EMBL/GenBank/DDBJ databases">
        <authorList>
            <person name="Weinstock G."/>
            <person name="Sodergren E."/>
            <person name="Lobos E.A."/>
            <person name="Fulton L."/>
            <person name="Fulton R."/>
            <person name="Courtney L."/>
            <person name="Fronick C."/>
            <person name="O'Laughlin M."/>
            <person name="Godfrey J."/>
            <person name="Wilson R.M."/>
            <person name="Miner T."/>
            <person name="Farmer C."/>
            <person name="Delehaunty K."/>
            <person name="Cordes M."/>
            <person name="Minx P."/>
            <person name="Tomlinson C."/>
            <person name="Chen J."/>
            <person name="Wollam A."/>
            <person name="Pepin K.H."/>
            <person name="Bhonagiri V."/>
            <person name="Zhang X."/>
            <person name="Suruliraj S."/>
            <person name="Warren W."/>
            <person name="Mitreva M."/>
            <person name="Mardis E.R."/>
            <person name="Wilson R.K."/>
        </authorList>
    </citation>
    <scope>NUCLEOTIDE SEQUENCE [LARGE SCALE GENOMIC DNA]</scope>
    <source>
        <strain evidence="6 7">DSM 1785</strain>
    </source>
</reference>
<dbReference type="Pfam" id="PF16355">
    <property type="entry name" value="DUF4982"/>
    <property type="match status" value="1"/>
</dbReference>
<dbReference type="SUPFAM" id="SSF49785">
    <property type="entry name" value="Galactose-binding domain-like"/>
    <property type="match status" value="2"/>
</dbReference>
<dbReference type="InterPro" id="IPR008979">
    <property type="entry name" value="Galactose-bd-like_sf"/>
</dbReference>
<dbReference type="GO" id="GO:0004553">
    <property type="term" value="F:hydrolase activity, hydrolyzing O-glycosyl compounds"/>
    <property type="evidence" value="ECO:0007669"/>
    <property type="project" value="InterPro"/>
</dbReference>
<dbReference type="InterPro" id="IPR006102">
    <property type="entry name" value="Ig-like_GH2"/>
</dbReference>
<evidence type="ECO:0000259" key="5">
    <source>
        <dbReference type="PROSITE" id="PS51766"/>
    </source>
</evidence>
<dbReference type="InterPro" id="IPR032311">
    <property type="entry name" value="DUF4982"/>
</dbReference>
<dbReference type="Gene3D" id="2.60.40.10">
    <property type="entry name" value="Immunoglobulins"/>
    <property type="match status" value="3"/>
</dbReference>
<evidence type="ECO:0000313" key="7">
    <source>
        <dbReference type="Proteomes" id="UP000010420"/>
    </source>
</evidence>
<feature type="chain" id="PRO_5003956695" evidence="4">
    <location>
        <begin position="29"/>
        <end position="1356"/>
    </location>
</feature>
<dbReference type="InterPro" id="IPR036439">
    <property type="entry name" value="Dockerin_dom_sf"/>
</dbReference>
<dbReference type="InterPro" id="IPR013783">
    <property type="entry name" value="Ig-like_fold"/>
</dbReference>
<comment type="similarity">
    <text evidence="1">Belongs to the glycosyl hydrolase 2 family.</text>
</comment>
<dbReference type="Gene3D" id="3.20.20.80">
    <property type="entry name" value="Glycosidases"/>
    <property type="match status" value="1"/>
</dbReference>
<dbReference type="Pfam" id="PF02836">
    <property type="entry name" value="Glyco_hydro_2_C"/>
    <property type="match status" value="1"/>
</dbReference>
<dbReference type="Pfam" id="PF07532">
    <property type="entry name" value="Big_4"/>
    <property type="match status" value="1"/>
</dbReference>
<keyword evidence="3" id="KW-0326">Glycosidase</keyword>
<dbReference type="OrthoDB" id="9762066at2"/>
<dbReference type="Pfam" id="PF18565">
    <property type="entry name" value="Glyco_hydro2_C5"/>
    <property type="match status" value="1"/>
</dbReference>
<dbReference type="InterPro" id="IPR017853">
    <property type="entry name" value="GH"/>
</dbReference>
<dbReference type="PRINTS" id="PR00132">
    <property type="entry name" value="GLHYDRLASE2"/>
</dbReference>
<dbReference type="InterPro" id="IPR040605">
    <property type="entry name" value="Glyco_hydro2_dom5"/>
</dbReference>